<proteinExistence type="predicted"/>
<dbReference type="InterPro" id="IPR038636">
    <property type="entry name" value="Wzi_sf"/>
</dbReference>
<dbReference type="Gene3D" id="2.40.160.130">
    <property type="entry name" value="Capsule assembly protein Wzi"/>
    <property type="match status" value="1"/>
</dbReference>
<name>A0A7V5PQ23_CALAY</name>
<organism evidence="1">
    <name type="scientific">Caldithrix abyssi</name>
    <dbReference type="NCBI Taxonomy" id="187145"/>
    <lineage>
        <taxon>Bacteria</taxon>
        <taxon>Pseudomonadati</taxon>
        <taxon>Calditrichota</taxon>
        <taxon>Calditrichia</taxon>
        <taxon>Calditrichales</taxon>
        <taxon>Calditrichaceae</taxon>
        <taxon>Caldithrix</taxon>
    </lineage>
</organism>
<comment type="caution">
    <text evidence="1">The sequence shown here is derived from an EMBL/GenBank/DDBJ whole genome shotgun (WGS) entry which is preliminary data.</text>
</comment>
<evidence type="ECO:0000313" key="1">
    <source>
        <dbReference type="EMBL" id="HHJ52670.1"/>
    </source>
</evidence>
<accession>A0A7V5PQ23</accession>
<evidence type="ECO:0008006" key="2">
    <source>
        <dbReference type="Google" id="ProtNLM"/>
    </source>
</evidence>
<protein>
    <recommendedName>
        <fullName evidence="2">Alginate export domain-containing protein</fullName>
    </recommendedName>
</protein>
<sequence>MFRITFTPLIFRTAALKNNQFWEHHADGLALQGYLGRKIGFWFHFTNEGESGAQLDTSRQFTPDPGEIILKSKIKENRFSYDNIRAGISYNWQWGDLIIAKDQLLWGTGRSGRIVLSAKPPAFPFFQLDVKPAKWLNFHYVHGWLNSDVIDSNRTYSTGLKDNQRVVYREKYYAMHSVTFFPWRGIDFSVGESIIYADRLKFAYLQPIMFFRPADHYLSSKAGNNAGDNAQIFMSARLRNMLPGTFVYGTLLIDEINTNKMFSKQHRNQIAFQVGGSVTDFPFDNLSLDLEYVRLNPFVYRHYIPTQTYENSGFVLGHWIGHNADLIYSAVRYQPLRGLRVKIWQHTIRKGENGTPSQQYTVPQPPFLFGRVTKQFQWGVKLEYQWLYELSGVVEYRHLRNSQDGVAWSKADQFYLTIRYGI</sequence>
<dbReference type="AlphaFoldDB" id="A0A7V5PQ23"/>
<dbReference type="EMBL" id="DROD01000393">
    <property type="protein sequence ID" value="HHJ52670.1"/>
    <property type="molecule type" value="Genomic_DNA"/>
</dbReference>
<dbReference type="Proteomes" id="UP000886124">
    <property type="component" value="Unassembled WGS sequence"/>
</dbReference>
<reference evidence="1" key="1">
    <citation type="journal article" date="2020" name="mSystems">
        <title>Genome- and Community-Level Interaction Insights into Carbon Utilization and Element Cycling Functions of Hydrothermarchaeota in Hydrothermal Sediment.</title>
        <authorList>
            <person name="Zhou Z."/>
            <person name="Liu Y."/>
            <person name="Xu W."/>
            <person name="Pan J."/>
            <person name="Luo Z.H."/>
            <person name="Li M."/>
        </authorList>
    </citation>
    <scope>NUCLEOTIDE SEQUENCE [LARGE SCALE GENOMIC DNA]</scope>
    <source>
        <strain evidence="1">HyVt-527</strain>
    </source>
</reference>
<gene>
    <name evidence="1" type="ORF">ENJ89_05705</name>
</gene>